<evidence type="ECO:0000313" key="2">
    <source>
        <dbReference type="Proteomes" id="UP000828048"/>
    </source>
</evidence>
<proteinExistence type="predicted"/>
<sequence>MSSQEEHENNANNKDIDDHEHDIVMPGFRFHPTEEELIEFYLRRKVEGKRFSVELITFLDLYRYDPWELPAMASIGEKEWFFYVPRDKKYRNGDRPNRVTTSGYWKATGADRMIRSENFRSIGLKKTLVFYSGKAPKGIRTSWIMNEYRLPHQETERLQKAEISLCRVYKRPGVEDHPSLPRSLPTTRASSSRKPHAETSHAAGTDRSLFQAFGGSNSQVLEGGGEKMSETSATTSSTEIGISILGFPKHNPYINTLPSIPSPIAVPSLMEGCTDLVPNSFVAQNNQVDDLQRLISFHQQASTSQQQQQQQQQQYYHNYHLYHPSNFSTFQPQLSQSSSLPLISSDRFWEWSSTTDGAKDHLGPFK</sequence>
<dbReference type="EMBL" id="CM037152">
    <property type="protein sequence ID" value="KAH7836008.1"/>
    <property type="molecule type" value="Genomic_DNA"/>
</dbReference>
<name>A0ACB7X5T7_9ERIC</name>
<evidence type="ECO:0000313" key="1">
    <source>
        <dbReference type="EMBL" id="KAH7836008.1"/>
    </source>
</evidence>
<organism evidence="1 2">
    <name type="scientific">Vaccinium darrowii</name>
    <dbReference type="NCBI Taxonomy" id="229202"/>
    <lineage>
        <taxon>Eukaryota</taxon>
        <taxon>Viridiplantae</taxon>
        <taxon>Streptophyta</taxon>
        <taxon>Embryophyta</taxon>
        <taxon>Tracheophyta</taxon>
        <taxon>Spermatophyta</taxon>
        <taxon>Magnoliopsida</taxon>
        <taxon>eudicotyledons</taxon>
        <taxon>Gunneridae</taxon>
        <taxon>Pentapetalae</taxon>
        <taxon>asterids</taxon>
        <taxon>Ericales</taxon>
        <taxon>Ericaceae</taxon>
        <taxon>Vaccinioideae</taxon>
        <taxon>Vaccinieae</taxon>
        <taxon>Vaccinium</taxon>
    </lineage>
</organism>
<dbReference type="Proteomes" id="UP000828048">
    <property type="component" value="Chromosome 2"/>
</dbReference>
<protein>
    <submittedName>
        <fullName evidence="1">Uncharacterized protein</fullName>
    </submittedName>
</protein>
<comment type="caution">
    <text evidence="1">The sequence shown here is derived from an EMBL/GenBank/DDBJ whole genome shotgun (WGS) entry which is preliminary data.</text>
</comment>
<keyword evidence="2" id="KW-1185">Reference proteome</keyword>
<reference evidence="1 2" key="1">
    <citation type="journal article" date="2021" name="Hortic Res">
        <title>High-quality reference genome and annotation aids understanding of berry development for evergreen blueberry (Vaccinium darrowii).</title>
        <authorList>
            <person name="Yu J."/>
            <person name="Hulse-Kemp A.M."/>
            <person name="Babiker E."/>
            <person name="Staton M."/>
        </authorList>
    </citation>
    <scope>NUCLEOTIDE SEQUENCE [LARGE SCALE GENOMIC DNA]</scope>
    <source>
        <strain evidence="2">cv. NJ 8807/NJ 8810</strain>
        <tissue evidence="1">Young leaf</tissue>
    </source>
</reference>
<accession>A0ACB7X5T7</accession>
<gene>
    <name evidence="1" type="ORF">Vadar_031923</name>
</gene>